<gene>
    <name evidence="4" type="ORF">Alo02nite_15010</name>
    <name evidence="5" type="ORF">BJ964_000696</name>
</gene>
<dbReference type="PANTHER" id="PTHR34512">
    <property type="entry name" value="CELL SURFACE PROTEIN"/>
    <property type="match status" value="1"/>
</dbReference>
<dbReference type="Proteomes" id="UP000590511">
    <property type="component" value="Unassembled WGS sequence"/>
</dbReference>
<evidence type="ECO:0000313" key="6">
    <source>
        <dbReference type="Proteomes" id="UP000590511"/>
    </source>
</evidence>
<dbReference type="RefSeq" id="WP_188119319.1">
    <property type="nucleotide sequence ID" value="NZ_BOMP01000024.1"/>
</dbReference>
<keyword evidence="2" id="KW-1133">Transmembrane helix</keyword>
<feature type="compositionally biased region" description="Basic and acidic residues" evidence="1">
    <location>
        <begin position="1"/>
        <end position="18"/>
    </location>
</feature>
<dbReference type="AlphaFoldDB" id="A0A7W7ME82"/>
<dbReference type="InterPro" id="IPR015943">
    <property type="entry name" value="WD40/YVTN_repeat-like_dom_sf"/>
</dbReference>
<dbReference type="Gene3D" id="2.130.10.10">
    <property type="entry name" value="YVTN repeat-like/Quinoprotein amine dehydrogenase"/>
    <property type="match status" value="1"/>
</dbReference>
<evidence type="ECO:0000256" key="2">
    <source>
        <dbReference type="SAM" id="Phobius"/>
    </source>
</evidence>
<keyword evidence="2" id="KW-0812">Transmembrane</keyword>
<dbReference type="EMBL" id="BOMP01000024">
    <property type="protein sequence ID" value="GIE38603.1"/>
    <property type="molecule type" value="Genomic_DNA"/>
</dbReference>
<dbReference type="EMBL" id="JACHNC010000001">
    <property type="protein sequence ID" value="MBB4746535.1"/>
    <property type="molecule type" value="Genomic_DNA"/>
</dbReference>
<evidence type="ECO:0000256" key="1">
    <source>
        <dbReference type="SAM" id="MobiDB-lite"/>
    </source>
</evidence>
<feature type="region of interest" description="Disordered" evidence="1">
    <location>
        <begin position="1"/>
        <end position="23"/>
    </location>
</feature>
<reference evidence="5 6" key="1">
    <citation type="submission" date="2020-08" db="EMBL/GenBank/DDBJ databases">
        <title>Sequencing the genomes of 1000 actinobacteria strains.</title>
        <authorList>
            <person name="Klenk H.-P."/>
        </authorList>
    </citation>
    <scope>NUCLEOTIDE SEQUENCE [LARGE SCALE GENOMIC DNA]</scope>
    <source>
        <strain evidence="5 6">DSM 43150</strain>
    </source>
</reference>
<dbReference type="PANTHER" id="PTHR34512:SF30">
    <property type="entry name" value="OUTER MEMBRANE PROTEIN ASSEMBLY FACTOR BAMB"/>
    <property type="match status" value="1"/>
</dbReference>
<name>A0A7W7ME82_9ACTN</name>
<organism evidence="5 6">
    <name type="scientific">Actinoplanes lobatus</name>
    <dbReference type="NCBI Taxonomy" id="113568"/>
    <lineage>
        <taxon>Bacteria</taxon>
        <taxon>Bacillati</taxon>
        <taxon>Actinomycetota</taxon>
        <taxon>Actinomycetes</taxon>
        <taxon>Micromonosporales</taxon>
        <taxon>Micromonosporaceae</taxon>
        <taxon>Actinoplanes</taxon>
    </lineage>
</organism>
<evidence type="ECO:0000313" key="7">
    <source>
        <dbReference type="Proteomes" id="UP000631312"/>
    </source>
</evidence>
<comment type="caution">
    <text evidence="5">The sequence shown here is derived from an EMBL/GenBank/DDBJ whole genome shotgun (WGS) entry which is preliminary data.</text>
</comment>
<evidence type="ECO:0000313" key="4">
    <source>
        <dbReference type="EMBL" id="GIE38603.1"/>
    </source>
</evidence>
<dbReference type="InterPro" id="IPR011047">
    <property type="entry name" value="Quinoprotein_ADH-like_sf"/>
</dbReference>
<keyword evidence="7" id="KW-1185">Reference proteome</keyword>
<accession>A0A7W7ME82</accession>
<reference evidence="4 7" key="2">
    <citation type="submission" date="2021-01" db="EMBL/GenBank/DDBJ databases">
        <title>Whole genome shotgun sequence of Actinoplanes lobatus NBRC 12513.</title>
        <authorList>
            <person name="Komaki H."/>
            <person name="Tamura T."/>
        </authorList>
    </citation>
    <scope>NUCLEOTIDE SEQUENCE [LARGE SCALE GENOMIC DNA]</scope>
    <source>
        <strain evidence="4 7">NBRC 12513</strain>
    </source>
</reference>
<evidence type="ECO:0000259" key="3">
    <source>
        <dbReference type="Pfam" id="PF13360"/>
    </source>
</evidence>
<dbReference type="InterPro" id="IPR002372">
    <property type="entry name" value="PQQ_rpt_dom"/>
</dbReference>
<feature type="transmembrane region" description="Helical" evidence="2">
    <location>
        <begin position="29"/>
        <end position="52"/>
    </location>
</feature>
<feature type="domain" description="Pyrrolo-quinoline quinone repeat" evidence="3">
    <location>
        <begin position="117"/>
        <end position="337"/>
    </location>
</feature>
<dbReference type="Proteomes" id="UP000631312">
    <property type="component" value="Unassembled WGS sequence"/>
</dbReference>
<dbReference type="SUPFAM" id="SSF50998">
    <property type="entry name" value="Quinoprotein alcohol dehydrogenase-like"/>
    <property type="match status" value="1"/>
</dbReference>
<sequence length="450" mass="47506">MTLIELDRDAPLDPEPPRRTPPPWRYRHLGLALSAVLAVTLGGAALPGGTFWRHLGLIPASAGTDAPIQLAGGRLFTVVSSGPERTLTAWALKPEPYRMWSAALPVSADHDPASGIFGPVSVRAAGGVLLVTDGPGPTTAMDPENGRALWTSAARVTTAGDTAFTVDRIFRPGTLYDQESGDPGMLYFSADGQPHTEPPERTEVRGLDLGTGETLWTASSPGSVTADPVAGSPRAVLVTASERLTLLDAATGRVLREKPLRQVDGAGPSTASVLGDLALVGYQGANVQLGYDARTLERRWKRLITDDPAPADCTGLLCSRDKAEVSVVDPVSGEPKWFVPAEMSLSARAGYVLLARAETGAPWHLIDPVTAAPLVNLKGWTAPVDGTSDRVLLLRRHERDGGQTFGAVLAGEPEVKVLGLADVHGGDCGGDDRYVVCRDTGGLRVWAYRT</sequence>
<protein>
    <submittedName>
        <fullName evidence="5">Outer membrane protein assembly factor BamB</fullName>
    </submittedName>
</protein>
<proteinExistence type="predicted"/>
<keyword evidence="2" id="KW-0472">Membrane</keyword>
<evidence type="ECO:0000313" key="5">
    <source>
        <dbReference type="EMBL" id="MBB4746535.1"/>
    </source>
</evidence>
<dbReference type="Pfam" id="PF13360">
    <property type="entry name" value="PQQ_2"/>
    <property type="match status" value="1"/>
</dbReference>